<evidence type="ECO:0000256" key="1">
    <source>
        <dbReference type="ARBA" id="ARBA00006484"/>
    </source>
</evidence>
<organism evidence="3 4">
    <name type="scientific">Candidatus Pseudogracilibacillus intestinigallinarum</name>
    <dbReference type="NCBI Taxonomy" id="2838742"/>
    <lineage>
        <taxon>Bacteria</taxon>
        <taxon>Bacillati</taxon>
        <taxon>Bacillota</taxon>
        <taxon>Bacilli</taxon>
        <taxon>Bacillales</taxon>
        <taxon>Bacillaceae</taxon>
        <taxon>Pseudogracilibacillus</taxon>
    </lineage>
</organism>
<dbReference type="Proteomes" id="UP000823937">
    <property type="component" value="Unassembled WGS sequence"/>
</dbReference>
<dbReference type="GO" id="GO:0048038">
    <property type="term" value="F:quinone binding"/>
    <property type="evidence" value="ECO:0007669"/>
    <property type="project" value="TreeGrafter"/>
</dbReference>
<dbReference type="EMBL" id="DXHX01000007">
    <property type="protein sequence ID" value="HIV73498.1"/>
    <property type="molecule type" value="Genomic_DNA"/>
</dbReference>
<proteinExistence type="inferred from homology"/>
<comment type="caution">
    <text evidence="3">The sequence shown here is derived from an EMBL/GenBank/DDBJ whole genome shotgun (WGS) entry which is preliminary data.</text>
</comment>
<protein>
    <submittedName>
        <fullName evidence="3">SDR family oxidoreductase</fullName>
    </submittedName>
</protein>
<comment type="similarity">
    <text evidence="1">Belongs to the short-chain dehydrogenases/reductases (SDR) family.</text>
</comment>
<dbReference type="PRINTS" id="PR00081">
    <property type="entry name" value="GDHRDH"/>
</dbReference>
<dbReference type="AlphaFoldDB" id="A0A9D1TJB8"/>
<sequence>MDLGLANKHVLITGASRGIGKAIAKQFLDEGAYVSIVGRTMTSLEQAKSDLGNIDIYQVDVTNEEERAQLMHQFLSKNGKIDVLVNNAGGSSGGTVLQTDLSQFYEAFDSNYFPAVHLSKIAAEEMVKKKSGSIINIASIYGRESGGLVTYNNAKAALISFTKSLADEVIHQGVNVNSIAPGSVYHKQGVWEKRMDERPEQIKEFIAQEIPAGRFGTPEEIAQAVVFLASNKASWIAGACVTVDGGQSKSNI</sequence>
<dbReference type="GO" id="GO:0016616">
    <property type="term" value="F:oxidoreductase activity, acting on the CH-OH group of donors, NAD or NADP as acceptor"/>
    <property type="evidence" value="ECO:0007669"/>
    <property type="project" value="TreeGrafter"/>
</dbReference>
<reference evidence="3" key="2">
    <citation type="submission" date="2021-04" db="EMBL/GenBank/DDBJ databases">
        <authorList>
            <person name="Gilroy R."/>
        </authorList>
    </citation>
    <scope>NUCLEOTIDE SEQUENCE</scope>
    <source>
        <strain evidence="3">CHK169-2315</strain>
    </source>
</reference>
<evidence type="ECO:0000313" key="4">
    <source>
        <dbReference type="Proteomes" id="UP000823937"/>
    </source>
</evidence>
<dbReference type="InterPro" id="IPR020904">
    <property type="entry name" value="Sc_DH/Rdtase_CS"/>
</dbReference>
<dbReference type="Gene3D" id="3.40.50.720">
    <property type="entry name" value="NAD(P)-binding Rossmann-like Domain"/>
    <property type="match status" value="1"/>
</dbReference>
<name>A0A9D1TJB8_9BACI</name>
<gene>
    <name evidence="3" type="ORF">H9895_00275</name>
</gene>
<dbReference type="PRINTS" id="PR00080">
    <property type="entry name" value="SDRFAMILY"/>
</dbReference>
<dbReference type="PANTHER" id="PTHR42760:SF133">
    <property type="entry name" value="3-OXOACYL-[ACYL-CARRIER-PROTEIN] REDUCTASE"/>
    <property type="match status" value="1"/>
</dbReference>
<dbReference type="PANTHER" id="PTHR42760">
    <property type="entry name" value="SHORT-CHAIN DEHYDROGENASES/REDUCTASES FAMILY MEMBER"/>
    <property type="match status" value="1"/>
</dbReference>
<dbReference type="GO" id="GO:0006633">
    <property type="term" value="P:fatty acid biosynthetic process"/>
    <property type="evidence" value="ECO:0007669"/>
    <property type="project" value="TreeGrafter"/>
</dbReference>
<accession>A0A9D1TJB8</accession>
<evidence type="ECO:0000256" key="2">
    <source>
        <dbReference type="ARBA" id="ARBA00023002"/>
    </source>
</evidence>
<reference evidence="3" key="1">
    <citation type="journal article" date="2021" name="PeerJ">
        <title>Extensive microbial diversity within the chicken gut microbiome revealed by metagenomics and culture.</title>
        <authorList>
            <person name="Gilroy R."/>
            <person name="Ravi A."/>
            <person name="Getino M."/>
            <person name="Pursley I."/>
            <person name="Horton D.L."/>
            <person name="Alikhan N.F."/>
            <person name="Baker D."/>
            <person name="Gharbi K."/>
            <person name="Hall N."/>
            <person name="Watson M."/>
            <person name="Adriaenssens E.M."/>
            <person name="Foster-Nyarko E."/>
            <person name="Jarju S."/>
            <person name="Secka A."/>
            <person name="Antonio M."/>
            <person name="Oren A."/>
            <person name="Chaudhuri R.R."/>
            <person name="La Ragione R."/>
            <person name="Hildebrand F."/>
            <person name="Pallen M.J."/>
        </authorList>
    </citation>
    <scope>NUCLEOTIDE SEQUENCE</scope>
    <source>
        <strain evidence="3">CHK169-2315</strain>
    </source>
</reference>
<dbReference type="InterPro" id="IPR002347">
    <property type="entry name" value="SDR_fam"/>
</dbReference>
<dbReference type="SUPFAM" id="SSF51735">
    <property type="entry name" value="NAD(P)-binding Rossmann-fold domains"/>
    <property type="match status" value="1"/>
</dbReference>
<dbReference type="CDD" id="cd05233">
    <property type="entry name" value="SDR_c"/>
    <property type="match status" value="1"/>
</dbReference>
<evidence type="ECO:0000313" key="3">
    <source>
        <dbReference type="EMBL" id="HIV73498.1"/>
    </source>
</evidence>
<dbReference type="Pfam" id="PF13561">
    <property type="entry name" value="adh_short_C2"/>
    <property type="match status" value="1"/>
</dbReference>
<dbReference type="InterPro" id="IPR036291">
    <property type="entry name" value="NAD(P)-bd_dom_sf"/>
</dbReference>
<dbReference type="FunFam" id="3.40.50.720:FF:000084">
    <property type="entry name" value="Short-chain dehydrogenase reductase"/>
    <property type="match status" value="1"/>
</dbReference>
<dbReference type="GO" id="GO:0008206">
    <property type="term" value="P:bile acid metabolic process"/>
    <property type="evidence" value="ECO:0007669"/>
    <property type="project" value="UniProtKB-ARBA"/>
</dbReference>
<keyword evidence="2" id="KW-0560">Oxidoreductase</keyword>
<dbReference type="PROSITE" id="PS00061">
    <property type="entry name" value="ADH_SHORT"/>
    <property type="match status" value="1"/>
</dbReference>